<proteinExistence type="predicted"/>
<comment type="caution">
    <text evidence="1">The sequence shown here is derived from an EMBL/GenBank/DDBJ whole genome shotgun (WGS) entry which is preliminary data.</text>
</comment>
<keyword evidence="2" id="KW-1185">Reference proteome</keyword>
<name>A0ABP2K4G5_9LIST</name>
<organism evidence="1 2">
    <name type="scientific">Listeria marthii FSL S4-120</name>
    <dbReference type="NCBI Taxonomy" id="702457"/>
    <lineage>
        <taxon>Bacteria</taxon>
        <taxon>Bacillati</taxon>
        <taxon>Bacillota</taxon>
        <taxon>Bacilli</taxon>
        <taxon>Bacillales</taxon>
        <taxon>Listeriaceae</taxon>
        <taxon>Listeria</taxon>
    </lineage>
</organism>
<protein>
    <submittedName>
        <fullName evidence="1">UVR domain-containing protein</fullName>
    </submittedName>
</protein>
<evidence type="ECO:0000313" key="1">
    <source>
        <dbReference type="EMBL" id="EFR89017.1"/>
    </source>
</evidence>
<dbReference type="EMBL" id="ADXF01000205">
    <property type="protein sequence ID" value="EFR89017.1"/>
    <property type="molecule type" value="Genomic_DNA"/>
</dbReference>
<gene>
    <name evidence="1" type="ORF">NT05LM_0338</name>
</gene>
<reference evidence="1 2" key="1">
    <citation type="journal article" date="2010" name="Microbiol. Resour. Announc.">
        <title>Comparative genomics of the bacterial genus Listeria: Genome evolution is characterized by limited gene acquisition and limited gene loss.</title>
        <authorList>
            <person name="den Bakker H.C."/>
            <person name="Cummings C.A."/>
            <person name="Ferreira V."/>
            <person name="Vatta P."/>
            <person name="Orsi R.H."/>
            <person name="Degoricija L."/>
            <person name="Barker M."/>
            <person name="Petrauskene O."/>
            <person name="Furtado M.R."/>
            <person name="Wiedmann M."/>
        </authorList>
    </citation>
    <scope>NUCLEOTIDE SEQUENCE [LARGE SCALE GENOMIC DNA]</scope>
    <source>
        <strain evidence="1 2">FSL S4-120</strain>
    </source>
</reference>
<sequence>MTMICQRCGENKAVIALQQLNEAGKVESLYLCENCAANEALSSEKDLVKA</sequence>
<evidence type="ECO:0000313" key="2">
    <source>
        <dbReference type="Proteomes" id="UP000003412"/>
    </source>
</evidence>
<accession>A0ABP2K4G5</accession>
<feature type="non-terminal residue" evidence="1">
    <location>
        <position position="50"/>
    </location>
</feature>
<dbReference type="Proteomes" id="UP000003412">
    <property type="component" value="Chromosome"/>
</dbReference>